<dbReference type="EMBL" id="BGPR01006292">
    <property type="protein sequence ID" value="GBN17735.1"/>
    <property type="molecule type" value="Genomic_DNA"/>
</dbReference>
<proteinExistence type="predicted"/>
<dbReference type="Proteomes" id="UP000499080">
    <property type="component" value="Unassembled WGS sequence"/>
</dbReference>
<comment type="caution">
    <text evidence="1">The sequence shown here is derived from an EMBL/GenBank/DDBJ whole genome shotgun (WGS) entry which is preliminary data.</text>
</comment>
<dbReference type="OrthoDB" id="6515318at2759"/>
<accession>A0A4Y2LSB3</accession>
<evidence type="ECO:0000313" key="2">
    <source>
        <dbReference type="Proteomes" id="UP000499080"/>
    </source>
</evidence>
<keyword evidence="2" id="KW-1185">Reference proteome</keyword>
<evidence type="ECO:0000313" key="1">
    <source>
        <dbReference type="EMBL" id="GBN17735.1"/>
    </source>
</evidence>
<reference evidence="1 2" key="1">
    <citation type="journal article" date="2019" name="Sci. Rep.">
        <title>Orb-weaving spider Araneus ventricosus genome elucidates the spidroin gene catalogue.</title>
        <authorList>
            <person name="Kono N."/>
            <person name="Nakamura H."/>
            <person name="Ohtoshi R."/>
            <person name="Moran D.A.P."/>
            <person name="Shinohara A."/>
            <person name="Yoshida Y."/>
            <person name="Fujiwara M."/>
            <person name="Mori M."/>
            <person name="Tomita M."/>
            <person name="Arakawa K."/>
        </authorList>
    </citation>
    <scope>NUCLEOTIDE SEQUENCE [LARGE SCALE GENOMIC DNA]</scope>
</reference>
<organism evidence="1 2">
    <name type="scientific">Araneus ventricosus</name>
    <name type="common">Orbweaver spider</name>
    <name type="synonym">Epeira ventricosa</name>
    <dbReference type="NCBI Taxonomy" id="182803"/>
    <lineage>
        <taxon>Eukaryota</taxon>
        <taxon>Metazoa</taxon>
        <taxon>Ecdysozoa</taxon>
        <taxon>Arthropoda</taxon>
        <taxon>Chelicerata</taxon>
        <taxon>Arachnida</taxon>
        <taxon>Araneae</taxon>
        <taxon>Araneomorphae</taxon>
        <taxon>Entelegynae</taxon>
        <taxon>Araneoidea</taxon>
        <taxon>Araneidae</taxon>
        <taxon>Araneus</taxon>
    </lineage>
</organism>
<protein>
    <recommendedName>
        <fullName evidence="3">Reverse transcriptase domain-containing protein</fullName>
    </recommendedName>
</protein>
<sequence>MFWNLVGNEIISKEWQPNVHLQAFANDFIFVISEPTGAKLKATAQAALTKFQNWTDKHQLKVSTEKSITILICRLVRGPRVKWENQIIKRSTSLKYLVVIIDINLFQSAVHTLYRKKILLLRLWYYCCTER</sequence>
<gene>
    <name evidence="1" type="ORF">AVEN_109718_1</name>
</gene>
<evidence type="ECO:0008006" key="3">
    <source>
        <dbReference type="Google" id="ProtNLM"/>
    </source>
</evidence>
<name>A0A4Y2LSB3_ARAVE</name>
<dbReference type="AlphaFoldDB" id="A0A4Y2LSB3"/>